<dbReference type="HAMAP" id="MF_01818">
    <property type="entry name" value="RNase_Z_BN"/>
    <property type="match status" value="1"/>
</dbReference>
<keyword evidence="7 8" id="KW-0862">Zinc</keyword>
<dbReference type="NCBIfam" id="TIGR02651">
    <property type="entry name" value="RNase_Z"/>
    <property type="match status" value="1"/>
</dbReference>
<comment type="function">
    <text evidence="8">Zinc phosphodiesterase, which displays some tRNA 3'-processing endonuclease activity. Probably involved in tRNA maturation, by removing a 3'-trailer from precursor tRNA.</text>
</comment>
<comment type="catalytic activity">
    <reaction evidence="8">
        <text>Endonucleolytic cleavage of RNA, removing extra 3' nucleotides from tRNA precursor, generating 3' termini of tRNAs. A 3'-hydroxy group is left at the tRNA terminus and a 5'-phosphoryl group is left at the trailer molecule.</text>
        <dbReference type="EC" id="3.1.26.11"/>
    </reaction>
</comment>
<organism evidence="9 10">
    <name type="scientific">Kingella bonacorsii</name>
    <dbReference type="NCBI Taxonomy" id="2796361"/>
    <lineage>
        <taxon>Bacteria</taxon>
        <taxon>Pseudomonadati</taxon>
        <taxon>Pseudomonadota</taxon>
        <taxon>Betaproteobacteria</taxon>
        <taxon>Neisseriales</taxon>
        <taxon>Neisseriaceae</taxon>
        <taxon>Kingella</taxon>
    </lineage>
</organism>
<evidence type="ECO:0000313" key="9">
    <source>
        <dbReference type="EMBL" id="MBK0396721.1"/>
    </source>
</evidence>
<dbReference type="EC" id="3.1.26.11" evidence="8"/>
<dbReference type="SUPFAM" id="SSF56281">
    <property type="entry name" value="Metallo-hydrolase/oxidoreductase"/>
    <property type="match status" value="1"/>
</dbReference>
<evidence type="ECO:0000256" key="4">
    <source>
        <dbReference type="ARBA" id="ARBA00022723"/>
    </source>
</evidence>
<accession>A0ABS1BTU6</accession>
<dbReference type="PANTHER" id="PTHR46018">
    <property type="entry name" value="ZINC PHOSPHODIESTERASE ELAC PROTEIN 1"/>
    <property type="match status" value="1"/>
</dbReference>
<dbReference type="EMBL" id="JAEHNZ010000003">
    <property type="protein sequence ID" value="MBK0396721.1"/>
    <property type="molecule type" value="Genomic_DNA"/>
</dbReference>
<evidence type="ECO:0000256" key="5">
    <source>
        <dbReference type="ARBA" id="ARBA00022759"/>
    </source>
</evidence>
<feature type="binding site" evidence="8">
    <location>
        <position position="215"/>
    </location>
    <ligand>
        <name>Zn(2+)</name>
        <dbReference type="ChEBI" id="CHEBI:29105"/>
        <label>2</label>
        <note>catalytic</note>
    </ligand>
</feature>
<name>A0ABS1BTU6_9NEIS</name>
<protein>
    <recommendedName>
        <fullName evidence="8">Ribonuclease Z</fullName>
        <shortName evidence="8">RNase Z</shortName>
        <ecNumber evidence="8">3.1.26.11</ecNumber>
    </recommendedName>
    <alternativeName>
        <fullName evidence="8">tRNA 3 endonuclease</fullName>
    </alternativeName>
    <alternativeName>
        <fullName evidence="8">tRNase Z</fullName>
    </alternativeName>
</protein>
<feature type="active site" description="Proton acceptor" evidence="8">
    <location>
        <position position="67"/>
    </location>
</feature>
<evidence type="ECO:0000256" key="7">
    <source>
        <dbReference type="ARBA" id="ARBA00022833"/>
    </source>
</evidence>
<dbReference type="Pfam" id="PF23023">
    <property type="entry name" value="Anti-Pycsar_Apyc1"/>
    <property type="match status" value="1"/>
</dbReference>
<feature type="binding site" evidence="8">
    <location>
        <position position="67"/>
    </location>
    <ligand>
        <name>Zn(2+)</name>
        <dbReference type="ChEBI" id="CHEBI:29105"/>
        <label>2</label>
        <note>catalytic</note>
    </ligand>
</feature>
<evidence type="ECO:0000256" key="8">
    <source>
        <dbReference type="HAMAP-Rule" id="MF_01818"/>
    </source>
</evidence>
<feature type="binding site" evidence="8">
    <location>
        <position position="63"/>
    </location>
    <ligand>
        <name>Zn(2+)</name>
        <dbReference type="ChEBI" id="CHEBI:29105"/>
        <label>1</label>
        <note>catalytic</note>
    </ligand>
</feature>
<evidence type="ECO:0000256" key="2">
    <source>
        <dbReference type="ARBA" id="ARBA00022694"/>
    </source>
</evidence>
<dbReference type="NCBIfam" id="NF000801">
    <property type="entry name" value="PRK00055.1-3"/>
    <property type="match status" value="1"/>
</dbReference>
<dbReference type="Gene3D" id="3.60.15.10">
    <property type="entry name" value="Ribonuclease Z/Hydroxyacylglutathione hydrolase-like"/>
    <property type="match status" value="1"/>
</dbReference>
<comment type="similarity">
    <text evidence="8">Belongs to the RNase Z family.</text>
</comment>
<feature type="binding site" evidence="8">
    <location>
        <position position="215"/>
    </location>
    <ligand>
        <name>Zn(2+)</name>
        <dbReference type="ChEBI" id="CHEBI:29105"/>
        <label>1</label>
        <note>catalytic</note>
    </ligand>
</feature>
<comment type="cofactor">
    <cofactor evidence="8">
        <name>Zn(2+)</name>
        <dbReference type="ChEBI" id="CHEBI:29105"/>
    </cofactor>
    <text evidence="8">Binds 2 Zn(2+) ions.</text>
</comment>
<keyword evidence="10" id="KW-1185">Reference proteome</keyword>
<keyword evidence="5 8" id="KW-0255">Endonuclease</keyword>
<keyword evidence="6 8" id="KW-0378">Hydrolase</keyword>
<comment type="caution">
    <text evidence="9">The sequence shown here is derived from an EMBL/GenBank/DDBJ whole genome shotgun (WGS) entry which is preliminary data.</text>
</comment>
<keyword evidence="4 8" id="KW-0479">Metal-binding</keyword>
<dbReference type="RefSeq" id="WP_200522796.1">
    <property type="nucleotide sequence ID" value="NZ_JAEHNZ010000003.1"/>
</dbReference>
<feature type="binding site" evidence="8">
    <location>
        <position position="144"/>
    </location>
    <ligand>
        <name>Zn(2+)</name>
        <dbReference type="ChEBI" id="CHEBI:29105"/>
        <label>1</label>
        <note>catalytic</note>
    </ligand>
</feature>
<feature type="binding site" evidence="8">
    <location>
        <position position="65"/>
    </location>
    <ligand>
        <name>Zn(2+)</name>
        <dbReference type="ChEBI" id="CHEBI:29105"/>
        <label>1</label>
        <note>catalytic</note>
    </ligand>
</feature>
<sequence length="314" mass="33950">MHLHFLGTSSGSPAIERNVSCTALNLLPENGEIWLFDCGEATQHQILRTSIRPGKIRRIFITHLHGDHIFGLLGLLCSRSFLSGEQPGPLTLYGGAGLREFVETGLRLSRSYLSYPIEFVELSEAGGEIACDAAFRVKYRLLDHAVPSFGFRVIEADRPGSLKTDALEALGVPKGALYGALKRGETVTLPNGNTLNGNDFINPPRKGREVVLFGDTRFQAAFADFCADADALVHEATFAADEATNADRFGHSTCAQAAELAKLARVKTLYLSHISAKFSGGRAQELLAAAQAVFPRTELAHDFMEAPIPLPEAA</sequence>
<dbReference type="InterPro" id="IPR036866">
    <property type="entry name" value="RibonucZ/Hydroxyglut_hydro"/>
</dbReference>
<dbReference type="PANTHER" id="PTHR46018:SF2">
    <property type="entry name" value="ZINC PHOSPHODIESTERASE ELAC PROTEIN 1"/>
    <property type="match status" value="1"/>
</dbReference>
<gene>
    <name evidence="8 9" type="primary">rnz</name>
    <name evidence="9" type="ORF">JDW22_09100</name>
</gene>
<comment type="subunit">
    <text evidence="1 8">Homodimer.</text>
</comment>
<evidence type="ECO:0000313" key="10">
    <source>
        <dbReference type="Proteomes" id="UP000614058"/>
    </source>
</evidence>
<dbReference type="Proteomes" id="UP000614058">
    <property type="component" value="Unassembled WGS sequence"/>
</dbReference>
<dbReference type="GO" id="GO:0042781">
    <property type="term" value="F:3'-tRNA processing endoribonuclease activity"/>
    <property type="evidence" value="ECO:0007669"/>
    <property type="project" value="UniProtKB-EC"/>
</dbReference>
<feature type="binding site" evidence="8">
    <location>
        <position position="273"/>
    </location>
    <ligand>
        <name>Zn(2+)</name>
        <dbReference type="ChEBI" id="CHEBI:29105"/>
        <label>2</label>
        <note>catalytic</note>
    </ligand>
</feature>
<reference evidence="9 10" key="1">
    <citation type="journal article" date="2021" name="Pathogens">
        <title>Isolation and Characterization of Kingella bonacorsii sp. nov., A Novel Kingella Species Detected in a Stable Periodontitis Subject.</title>
        <authorList>
            <person name="Antezack A."/>
            <person name="Boxberger M."/>
            <person name="Rolland C."/>
            <person name="Monnet-Corti V."/>
            <person name="La Scola B."/>
        </authorList>
    </citation>
    <scope>NUCLEOTIDE SEQUENCE [LARGE SCALE GENOMIC DNA]</scope>
    <source>
        <strain evidence="9 10">Marseille-Q4569</strain>
    </source>
</reference>
<keyword evidence="3 8" id="KW-0540">Nuclease</keyword>
<proteinExistence type="inferred from homology"/>
<feature type="binding site" evidence="8">
    <location>
        <position position="68"/>
    </location>
    <ligand>
        <name>Zn(2+)</name>
        <dbReference type="ChEBI" id="CHEBI:29105"/>
        <label>2</label>
        <note>catalytic</note>
    </ligand>
</feature>
<keyword evidence="2 8" id="KW-0819">tRNA processing</keyword>
<evidence type="ECO:0000256" key="1">
    <source>
        <dbReference type="ARBA" id="ARBA00011738"/>
    </source>
</evidence>
<dbReference type="CDD" id="cd07717">
    <property type="entry name" value="RNaseZ_ZiPD-like_MBL-fold"/>
    <property type="match status" value="1"/>
</dbReference>
<evidence type="ECO:0000256" key="3">
    <source>
        <dbReference type="ARBA" id="ARBA00022722"/>
    </source>
</evidence>
<dbReference type="InterPro" id="IPR013471">
    <property type="entry name" value="RNase_Z/BN"/>
</dbReference>
<evidence type="ECO:0000256" key="6">
    <source>
        <dbReference type="ARBA" id="ARBA00022801"/>
    </source>
</evidence>